<feature type="transmembrane region" description="Helical" evidence="7">
    <location>
        <begin position="88"/>
        <end position="110"/>
    </location>
</feature>
<comment type="caution">
    <text evidence="8">The sequence shown here is derived from an EMBL/GenBank/DDBJ whole genome shotgun (WGS) entry which is preliminary data.</text>
</comment>
<evidence type="ECO:0000256" key="4">
    <source>
        <dbReference type="ARBA" id="ARBA00022989"/>
    </source>
</evidence>
<dbReference type="PANTHER" id="PTHR20855">
    <property type="entry name" value="ADIPOR/PROGESTIN RECEPTOR-RELATED"/>
    <property type="match status" value="1"/>
</dbReference>
<keyword evidence="6" id="KW-0479">Metal-binding</keyword>
<dbReference type="GO" id="GO:0016020">
    <property type="term" value="C:membrane"/>
    <property type="evidence" value="ECO:0007669"/>
    <property type="project" value="UniProtKB-SubCell"/>
</dbReference>
<dbReference type="AlphaFoldDB" id="A0A9N9JPD4"/>
<keyword evidence="5 7" id="KW-0472">Membrane</keyword>
<feature type="transmembrane region" description="Helical" evidence="7">
    <location>
        <begin position="198"/>
        <end position="219"/>
    </location>
</feature>
<evidence type="ECO:0000256" key="3">
    <source>
        <dbReference type="ARBA" id="ARBA00022692"/>
    </source>
</evidence>
<comment type="similarity">
    <text evidence="2">Belongs to the ADIPOR family.</text>
</comment>
<reference evidence="8" key="1">
    <citation type="submission" date="2021-06" db="EMBL/GenBank/DDBJ databases">
        <authorList>
            <person name="Kallberg Y."/>
            <person name="Tangrot J."/>
            <person name="Rosling A."/>
        </authorList>
    </citation>
    <scope>NUCLEOTIDE SEQUENCE</scope>
    <source>
        <strain evidence="8">MA453B</strain>
    </source>
</reference>
<comment type="subcellular location">
    <subcellularLocation>
        <location evidence="1">Membrane</location>
        <topology evidence="1">Multi-pass membrane protein</topology>
    </subcellularLocation>
</comment>
<feature type="transmembrane region" description="Helical" evidence="7">
    <location>
        <begin position="170"/>
        <end position="192"/>
    </location>
</feature>
<feature type="binding site" evidence="6">
    <location>
        <position position="242"/>
    </location>
    <ligand>
        <name>Zn(2+)</name>
        <dbReference type="ChEBI" id="CHEBI:29105"/>
    </ligand>
</feature>
<feature type="binding site" evidence="6">
    <location>
        <position position="238"/>
    </location>
    <ligand>
        <name>Zn(2+)</name>
        <dbReference type="ChEBI" id="CHEBI:29105"/>
    </ligand>
</feature>
<proteinExistence type="inferred from homology"/>
<feature type="binding site" evidence="6">
    <location>
        <position position="142"/>
    </location>
    <ligand>
        <name>Zn(2+)</name>
        <dbReference type="ChEBI" id="CHEBI:29105"/>
    </ligand>
</feature>
<sequence length="283" mass="32579">MLSQRKIHQDSKSSDETNETASLISSVFKNDKYDSDNLKKNSLLCNFGELPVWLQDNCDILKGYRRPTFSYLKCVDSLFYVHNESVNIWSHLVGAISFIFLGLITYNYVLSYHSSIIWWDVAVFYIFLLGAMVCLGLSSSFHTFCCHSEKICVALANKFRTPEFRWFRTGLFIFLGLSGIVPLAHALIIYGIELSVNVISLNWLIVMGVFYIIGALIYGSRIPERWFPGKFDIYGSSHQIFHFFVVAAAFVHYFGVIRAMMFWHEKNHNCELDVSMLKPSFAF</sequence>
<keyword evidence="3 7" id="KW-0812">Transmembrane</keyword>
<dbReference type="GO" id="GO:0038023">
    <property type="term" value="F:signaling receptor activity"/>
    <property type="evidence" value="ECO:0007669"/>
    <property type="project" value="TreeGrafter"/>
</dbReference>
<feature type="transmembrane region" description="Helical" evidence="7">
    <location>
        <begin position="116"/>
        <end position="137"/>
    </location>
</feature>
<dbReference type="EMBL" id="CAJVPY010026438">
    <property type="protein sequence ID" value="CAG8789775.1"/>
    <property type="molecule type" value="Genomic_DNA"/>
</dbReference>
<keyword evidence="9" id="KW-1185">Reference proteome</keyword>
<keyword evidence="6" id="KW-0862">Zinc</keyword>
<organism evidence="8 9">
    <name type="scientific">Dentiscutata erythropus</name>
    <dbReference type="NCBI Taxonomy" id="1348616"/>
    <lineage>
        <taxon>Eukaryota</taxon>
        <taxon>Fungi</taxon>
        <taxon>Fungi incertae sedis</taxon>
        <taxon>Mucoromycota</taxon>
        <taxon>Glomeromycotina</taxon>
        <taxon>Glomeromycetes</taxon>
        <taxon>Diversisporales</taxon>
        <taxon>Gigasporaceae</taxon>
        <taxon>Dentiscutata</taxon>
    </lineage>
</organism>
<dbReference type="GO" id="GO:0046872">
    <property type="term" value="F:metal ion binding"/>
    <property type="evidence" value="ECO:0007669"/>
    <property type="project" value="UniProtKB-KW"/>
</dbReference>
<feature type="transmembrane region" description="Helical" evidence="7">
    <location>
        <begin position="240"/>
        <end position="263"/>
    </location>
</feature>
<dbReference type="PANTHER" id="PTHR20855:SF52">
    <property type="entry name" value="ADIPONECTIN RECEPTOR PROTEIN"/>
    <property type="match status" value="1"/>
</dbReference>
<evidence type="ECO:0000256" key="6">
    <source>
        <dbReference type="PIRSR" id="PIRSR604254-1"/>
    </source>
</evidence>
<evidence type="ECO:0000313" key="9">
    <source>
        <dbReference type="Proteomes" id="UP000789405"/>
    </source>
</evidence>
<evidence type="ECO:0000256" key="5">
    <source>
        <dbReference type="ARBA" id="ARBA00023136"/>
    </source>
</evidence>
<accession>A0A9N9JPD4</accession>
<dbReference type="GO" id="GO:0006882">
    <property type="term" value="P:intracellular zinc ion homeostasis"/>
    <property type="evidence" value="ECO:0007669"/>
    <property type="project" value="TreeGrafter"/>
</dbReference>
<dbReference type="Pfam" id="PF03006">
    <property type="entry name" value="HlyIII"/>
    <property type="match status" value="2"/>
</dbReference>
<evidence type="ECO:0000256" key="1">
    <source>
        <dbReference type="ARBA" id="ARBA00004141"/>
    </source>
</evidence>
<dbReference type="OrthoDB" id="529367at2759"/>
<name>A0A9N9JPD4_9GLOM</name>
<dbReference type="Proteomes" id="UP000789405">
    <property type="component" value="Unassembled WGS sequence"/>
</dbReference>
<evidence type="ECO:0000256" key="2">
    <source>
        <dbReference type="ARBA" id="ARBA00007018"/>
    </source>
</evidence>
<keyword evidence="4 7" id="KW-1133">Transmembrane helix</keyword>
<dbReference type="InterPro" id="IPR004254">
    <property type="entry name" value="AdipoR/HlyIII-related"/>
</dbReference>
<protein>
    <submittedName>
        <fullName evidence="8">5789_t:CDS:1</fullName>
    </submittedName>
</protein>
<gene>
    <name evidence="8" type="ORF">DERYTH_LOCUS21175</name>
</gene>
<evidence type="ECO:0000256" key="7">
    <source>
        <dbReference type="SAM" id="Phobius"/>
    </source>
</evidence>
<evidence type="ECO:0000313" key="8">
    <source>
        <dbReference type="EMBL" id="CAG8789775.1"/>
    </source>
</evidence>